<keyword evidence="5 8" id="KW-0812">Transmembrane</keyword>
<proteinExistence type="inferred from homology"/>
<comment type="caution">
    <text evidence="9">The sequence shown here is derived from an EMBL/GenBank/DDBJ whole genome shotgun (WGS) entry which is preliminary data.</text>
</comment>
<evidence type="ECO:0000256" key="8">
    <source>
        <dbReference type="SAM" id="Phobius"/>
    </source>
</evidence>
<dbReference type="Proteomes" id="UP000530514">
    <property type="component" value="Unassembled WGS sequence"/>
</dbReference>
<gene>
    <name evidence="9" type="ORF">H1164_17875</name>
</gene>
<dbReference type="PANTHER" id="PTHR34975">
    <property type="entry name" value="SPORE GERMINATION PROTEIN A2"/>
    <property type="match status" value="1"/>
</dbReference>
<dbReference type="Pfam" id="PF03845">
    <property type="entry name" value="Spore_permease"/>
    <property type="match status" value="1"/>
</dbReference>
<dbReference type="Gene3D" id="1.20.1740.10">
    <property type="entry name" value="Amino acid/polyamine transporter I"/>
    <property type="match status" value="1"/>
</dbReference>
<name>A0A7W1XDH2_9BACL</name>
<keyword evidence="4" id="KW-0309">Germination</keyword>
<dbReference type="OrthoDB" id="2078716at2"/>
<evidence type="ECO:0000313" key="9">
    <source>
        <dbReference type="EMBL" id="MBA4544684.1"/>
    </source>
</evidence>
<sequence>MIIRPKNRITMQEAAIVTSSIMLGSGVLTLPRTVTEKTGTPDGWISVILSGMIAVLAGIMMAKLSQRFPGQTYFEFSQHLVGKWVGRLLNFPLVVYFIVLGGYEIRSMAEVNSLYLLPRTPTAITMVLFIWVGVYLVTGGLMPIARLSSLLLPITVLIFLMTLGLSLKVVDFNNLRPVMGFGVMPVIKGITQTVLSFSGFEVIFF</sequence>
<comment type="similarity">
    <text evidence="2">Belongs to the amino acid-polyamine-organocation (APC) superfamily. Spore germination protein (SGP) (TC 2.A.3.9) family.</text>
</comment>
<feature type="transmembrane region" description="Helical" evidence="8">
    <location>
        <begin position="123"/>
        <end position="143"/>
    </location>
</feature>
<dbReference type="GO" id="GO:0009847">
    <property type="term" value="P:spore germination"/>
    <property type="evidence" value="ECO:0007669"/>
    <property type="project" value="InterPro"/>
</dbReference>
<evidence type="ECO:0000256" key="6">
    <source>
        <dbReference type="ARBA" id="ARBA00022989"/>
    </source>
</evidence>
<keyword evidence="3" id="KW-0813">Transport</keyword>
<evidence type="ECO:0000256" key="5">
    <source>
        <dbReference type="ARBA" id="ARBA00022692"/>
    </source>
</evidence>
<feature type="transmembrane region" description="Helical" evidence="8">
    <location>
        <begin position="12"/>
        <end position="31"/>
    </location>
</feature>
<evidence type="ECO:0000313" key="10">
    <source>
        <dbReference type="Proteomes" id="UP000530514"/>
    </source>
</evidence>
<reference evidence="9 10" key="1">
    <citation type="submission" date="2020-07" db="EMBL/GenBank/DDBJ databases">
        <authorList>
            <person name="Feng H."/>
        </authorList>
    </citation>
    <scope>NUCLEOTIDE SEQUENCE [LARGE SCALE GENOMIC DNA]</scope>
    <source>
        <strain evidence="10">s-11</strain>
    </source>
</reference>
<keyword evidence="7 8" id="KW-0472">Membrane</keyword>
<protein>
    <submittedName>
        <fullName evidence="9">GerAB/ArcD/ProY family transporter</fullName>
    </submittedName>
</protein>
<evidence type="ECO:0000256" key="4">
    <source>
        <dbReference type="ARBA" id="ARBA00022544"/>
    </source>
</evidence>
<dbReference type="GO" id="GO:0016020">
    <property type="term" value="C:membrane"/>
    <property type="evidence" value="ECO:0007669"/>
    <property type="project" value="UniProtKB-SubCell"/>
</dbReference>
<accession>A0A7W1XDH2</accession>
<comment type="subcellular location">
    <subcellularLocation>
        <location evidence="1">Membrane</location>
        <topology evidence="1">Multi-pass membrane protein</topology>
    </subcellularLocation>
</comment>
<dbReference type="InterPro" id="IPR004761">
    <property type="entry name" value="Spore_GerAB"/>
</dbReference>
<dbReference type="AlphaFoldDB" id="A0A7W1XDH2"/>
<feature type="transmembrane region" description="Helical" evidence="8">
    <location>
        <begin position="43"/>
        <end position="64"/>
    </location>
</feature>
<evidence type="ECO:0000256" key="1">
    <source>
        <dbReference type="ARBA" id="ARBA00004141"/>
    </source>
</evidence>
<organism evidence="9 10">
    <name type="scientific">Thermoactinomyces daqus</name>
    <dbReference type="NCBI Taxonomy" id="1329516"/>
    <lineage>
        <taxon>Bacteria</taxon>
        <taxon>Bacillati</taxon>
        <taxon>Bacillota</taxon>
        <taxon>Bacilli</taxon>
        <taxon>Bacillales</taxon>
        <taxon>Thermoactinomycetaceae</taxon>
        <taxon>Thermoactinomyces</taxon>
    </lineage>
</organism>
<dbReference type="NCBIfam" id="TIGR00912">
    <property type="entry name" value="2A0309"/>
    <property type="match status" value="1"/>
</dbReference>
<evidence type="ECO:0000256" key="2">
    <source>
        <dbReference type="ARBA" id="ARBA00007998"/>
    </source>
</evidence>
<feature type="transmembrane region" description="Helical" evidence="8">
    <location>
        <begin position="84"/>
        <end position="103"/>
    </location>
</feature>
<feature type="transmembrane region" description="Helical" evidence="8">
    <location>
        <begin position="150"/>
        <end position="170"/>
    </location>
</feature>
<dbReference type="PANTHER" id="PTHR34975:SF2">
    <property type="entry name" value="SPORE GERMINATION PROTEIN A2"/>
    <property type="match status" value="1"/>
</dbReference>
<dbReference type="EMBL" id="JACEIP010000061">
    <property type="protein sequence ID" value="MBA4544684.1"/>
    <property type="molecule type" value="Genomic_DNA"/>
</dbReference>
<keyword evidence="6 8" id="KW-1133">Transmembrane helix</keyword>
<evidence type="ECO:0000256" key="7">
    <source>
        <dbReference type="ARBA" id="ARBA00023136"/>
    </source>
</evidence>
<evidence type="ECO:0000256" key="3">
    <source>
        <dbReference type="ARBA" id="ARBA00022448"/>
    </source>
</evidence>
<keyword evidence="10" id="KW-1185">Reference proteome</keyword>